<dbReference type="AlphaFoldDB" id="A0A5D4H734"/>
<feature type="coiled-coil region" evidence="1">
    <location>
        <begin position="33"/>
        <end position="60"/>
    </location>
</feature>
<dbReference type="RefSeq" id="WP_148912848.1">
    <property type="nucleotide sequence ID" value="NZ_VSZS01000046.1"/>
</dbReference>
<evidence type="ECO:0000313" key="3">
    <source>
        <dbReference type="Proteomes" id="UP000323258"/>
    </source>
</evidence>
<dbReference type="OrthoDB" id="8089897at2"/>
<sequence>MRFAIQLMIDRGDAAGETQEIISFERTNGALLIDELGLSLEEAKSALAALQIAITDAQVMDHSRRGRPCPCCHQPRQLKDKRTITVRTCFGKLALPSPRYRCCRCHEGPGVVAPVVAALPERVTPDLLALEARWASLTAYGVTAALLADVLPIDKAVNASTIRNDAMRVAERLEAELGA</sequence>
<evidence type="ECO:0000313" key="2">
    <source>
        <dbReference type="EMBL" id="TYR36417.1"/>
    </source>
</evidence>
<proteinExistence type="predicted"/>
<reference evidence="2 3" key="2">
    <citation type="submission" date="2019-09" db="EMBL/GenBank/DDBJ databases">
        <title>Mesorhizobium sp. MaA-C15 isolated from Microcystis aeruginosa.</title>
        <authorList>
            <person name="Jeong S.E."/>
            <person name="Jin H.M."/>
            <person name="Jeon C.O."/>
        </authorList>
    </citation>
    <scope>NUCLEOTIDE SEQUENCE [LARGE SCALE GENOMIC DNA]</scope>
    <source>
        <strain evidence="2 3">MaA-C15</strain>
    </source>
</reference>
<evidence type="ECO:0000256" key="1">
    <source>
        <dbReference type="SAM" id="Coils"/>
    </source>
</evidence>
<evidence type="ECO:0008006" key="4">
    <source>
        <dbReference type="Google" id="ProtNLM"/>
    </source>
</evidence>
<protein>
    <recommendedName>
        <fullName evidence="4">ISKra4 family transposase</fullName>
    </recommendedName>
</protein>
<dbReference type="EMBL" id="VSZS01000046">
    <property type="protein sequence ID" value="TYR36417.1"/>
    <property type="molecule type" value="Genomic_DNA"/>
</dbReference>
<dbReference type="Proteomes" id="UP000323258">
    <property type="component" value="Unassembled WGS sequence"/>
</dbReference>
<reference evidence="2 3" key="1">
    <citation type="submission" date="2019-08" db="EMBL/GenBank/DDBJ databases">
        <authorList>
            <person name="Seo Y.L."/>
        </authorList>
    </citation>
    <scope>NUCLEOTIDE SEQUENCE [LARGE SCALE GENOMIC DNA]</scope>
    <source>
        <strain evidence="2 3">MaA-C15</strain>
    </source>
</reference>
<gene>
    <name evidence="2" type="ORF">FY036_00920</name>
</gene>
<comment type="caution">
    <text evidence="2">The sequence shown here is derived from an EMBL/GenBank/DDBJ whole genome shotgun (WGS) entry which is preliminary data.</text>
</comment>
<name>A0A5D4H734_9HYPH</name>
<keyword evidence="1" id="KW-0175">Coiled coil</keyword>
<organism evidence="2 3">
    <name type="scientific">Neoaquamicrobium microcysteis</name>
    <dbReference type="NCBI Taxonomy" id="2682781"/>
    <lineage>
        <taxon>Bacteria</taxon>
        <taxon>Pseudomonadati</taxon>
        <taxon>Pseudomonadota</taxon>
        <taxon>Alphaproteobacteria</taxon>
        <taxon>Hyphomicrobiales</taxon>
        <taxon>Phyllobacteriaceae</taxon>
        <taxon>Neoaquamicrobium</taxon>
    </lineage>
</organism>
<accession>A0A5D4H734</accession>
<keyword evidence="3" id="KW-1185">Reference proteome</keyword>